<proteinExistence type="predicted"/>
<evidence type="ECO:0000313" key="4">
    <source>
        <dbReference type="EMBL" id="OSX80378.1"/>
    </source>
</evidence>
<dbReference type="InterPro" id="IPR029044">
    <property type="entry name" value="Nucleotide-diphossugar_trans"/>
</dbReference>
<feature type="compositionally biased region" description="Low complexity" evidence="2">
    <location>
        <begin position="1"/>
        <end position="14"/>
    </location>
</feature>
<feature type="region of interest" description="Disordered" evidence="2">
    <location>
        <begin position="1"/>
        <end position="41"/>
    </location>
</feature>
<sequence length="620" mass="60992">MGADAPAAPLAWAPPSAPSTDLSPVSRAAGGGAGVPPPASRQRRAGRIVLVDWSTDAAAHVPVQAVVEGAEAAAAAAAGWWHWWNPWRAVRSRAAAAAAAAGAGVGAGAAGAPAPATPSAPRMVSVTVGGEDAWSLTRAINVGASLASGRWLLKVDCDTALAPDFLGAHPRGRGGGRGGLAALTRPHGGVAAAVRSAAAEVDEADGDGAASLPWYYAADVAAARDDNEAALVGVVLLPRARFDAVGGYDERLATYGGEATDLYARLEAPLPTPDAEGGAEAAAAAAAAVASGGATPLRRRPLRLDTLRHVPHGPATGSDALGRLPHTAWAPAVSAHLNTLALAHLPPWSTAAASHRSRYRFRALSRSATYLAATATLTTPAAPSLLRAAVATEVTALAEEAALHDDARLPWAVLTQAGVSPHVLLRQLSGFARAHPGWSLLPRRGDAAGGKAGRGESAGGPAGVIIAQLDGSPAERLLGLASALALARSHGRPLFVALRRERSPQGVPLRDGATPLLSALFDLHDGGGGGGGGRPPLHWPPTAAAAGATAAAATPGMTAEVALALLQPGGGAAAATAAAAAAAAAAGAAADAGTVAAAAAAAGGSSPPPPRRSATTCSSA</sequence>
<evidence type="ECO:0000259" key="3">
    <source>
        <dbReference type="Pfam" id="PF02709"/>
    </source>
</evidence>
<accession>A0A1X6PI63</accession>
<protein>
    <recommendedName>
        <fullName evidence="3">Galactosyltransferase C-terminal domain-containing protein</fullName>
    </recommendedName>
</protein>
<dbReference type="EMBL" id="KV918776">
    <property type="protein sequence ID" value="OSX80378.1"/>
    <property type="molecule type" value="Genomic_DNA"/>
</dbReference>
<gene>
    <name evidence="4" type="ORF">BU14_0053s0041</name>
</gene>
<feature type="region of interest" description="Disordered" evidence="2">
    <location>
        <begin position="597"/>
        <end position="620"/>
    </location>
</feature>
<reference evidence="4 5" key="1">
    <citation type="submission" date="2017-03" db="EMBL/GenBank/DDBJ databases">
        <title>WGS assembly of Porphyra umbilicalis.</title>
        <authorList>
            <person name="Brawley S.H."/>
            <person name="Blouin N.A."/>
            <person name="Ficko-Blean E."/>
            <person name="Wheeler G.L."/>
            <person name="Lohr M."/>
            <person name="Goodson H.V."/>
            <person name="Jenkins J.W."/>
            <person name="Blaby-Haas C.E."/>
            <person name="Helliwell K.E."/>
            <person name="Chan C."/>
            <person name="Marriage T."/>
            <person name="Bhattacharya D."/>
            <person name="Klein A.S."/>
            <person name="Badis Y."/>
            <person name="Brodie J."/>
            <person name="Cao Y."/>
            <person name="Collen J."/>
            <person name="Dittami S.M."/>
            <person name="Gachon C.M."/>
            <person name="Green B.R."/>
            <person name="Karpowicz S."/>
            <person name="Kim J.W."/>
            <person name="Kudahl U."/>
            <person name="Lin S."/>
            <person name="Michel G."/>
            <person name="Mittag M."/>
            <person name="Olson B.J."/>
            <person name="Pangilinan J."/>
            <person name="Peng Y."/>
            <person name="Qiu H."/>
            <person name="Shu S."/>
            <person name="Singer J.T."/>
            <person name="Smith A.G."/>
            <person name="Sprecher B.N."/>
            <person name="Wagner V."/>
            <person name="Wang W."/>
            <person name="Wang Z.-Y."/>
            <person name="Yan J."/>
            <person name="Yarish C."/>
            <person name="Zoeuner-Riek S."/>
            <person name="Zhuang Y."/>
            <person name="Zou Y."/>
            <person name="Lindquist E.A."/>
            <person name="Grimwood J."/>
            <person name="Barry K."/>
            <person name="Rokhsar D.S."/>
            <person name="Schmutz J."/>
            <person name="Stiller J.W."/>
            <person name="Grossman A.R."/>
            <person name="Prochnik S.E."/>
        </authorList>
    </citation>
    <scope>NUCLEOTIDE SEQUENCE [LARGE SCALE GENOMIC DNA]</scope>
    <source>
        <strain evidence="4">4086291</strain>
    </source>
</reference>
<dbReference type="Gene3D" id="3.90.550.10">
    <property type="entry name" value="Spore Coat Polysaccharide Biosynthesis Protein SpsA, Chain A"/>
    <property type="match status" value="1"/>
</dbReference>
<evidence type="ECO:0000256" key="2">
    <source>
        <dbReference type="SAM" id="MobiDB-lite"/>
    </source>
</evidence>
<keyword evidence="1" id="KW-0808">Transferase</keyword>
<evidence type="ECO:0000313" key="5">
    <source>
        <dbReference type="Proteomes" id="UP000218209"/>
    </source>
</evidence>
<evidence type="ECO:0000256" key="1">
    <source>
        <dbReference type="ARBA" id="ARBA00022679"/>
    </source>
</evidence>
<organism evidence="4 5">
    <name type="scientific">Porphyra umbilicalis</name>
    <name type="common">Purple laver</name>
    <name type="synonym">Red alga</name>
    <dbReference type="NCBI Taxonomy" id="2786"/>
    <lineage>
        <taxon>Eukaryota</taxon>
        <taxon>Rhodophyta</taxon>
        <taxon>Bangiophyceae</taxon>
        <taxon>Bangiales</taxon>
        <taxon>Bangiaceae</taxon>
        <taxon>Porphyra</taxon>
    </lineage>
</organism>
<dbReference type="GO" id="GO:0016740">
    <property type="term" value="F:transferase activity"/>
    <property type="evidence" value="ECO:0007669"/>
    <property type="project" value="UniProtKB-KW"/>
</dbReference>
<dbReference type="SUPFAM" id="SSF53448">
    <property type="entry name" value="Nucleotide-diphospho-sugar transferases"/>
    <property type="match status" value="1"/>
</dbReference>
<dbReference type="AlphaFoldDB" id="A0A1X6PI63"/>
<dbReference type="PANTHER" id="PTHR40743">
    <property type="entry name" value="NUCLEOTIDE-DIPHOSPHO-SUGAR TRANSFERASE CONTAINING PROTEIN"/>
    <property type="match status" value="1"/>
</dbReference>
<dbReference type="Proteomes" id="UP000218209">
    <property type="component" value="Unassembled WGS sequence"/>
</dbReference>
<keyword evidence="5" id="KW-1185">Reference proteome</keyword>
<name>A0A1X6PI63_PORUM</name>
<dbReference type="InterPro" id="IPR027791">
    <property type="entry name" value="Galactosyl_T_C"/>
</dbReference>
<dbReference type="PANTHER" id="PTHR40743:SF1">
    <property type="entry name" value="POSSIBLE GLYCOSYLTRANSFERASE"/>
    <property type="match status" value="1"/>
</dbReference>
<dbReference type="Pfam" id="PF02709">
    <property type="entry name" value="Glyco_transf_7C"/>
    <property type="match status" value="1"/>
</dbReference>
<feature type="domain" description="Galactosyltransferase C-terminal" evidence="3">
    <location>
        <begin position="226"/>
        <end position="267"/>
    </location>
</feature>